<keyword evidence="7 8" id="KW-0472">Membrane</keyword>
<keyword evidence="3 8" id="KW-0813">Transport</keyword>
<name>A0ABW2F887_9BACL</name>
<dbReference type="InterPro" id="IPR004688">
    <property type="entry name" value="Ni/Co_transpt"/>
</dbReference>
<dbReference type="RefSeq" id="WP_378047495.1">
    <property type="nucleotide sequence ID" value="NZ_JBHMDN010000013.1"/>
</dbReference>
<evidence type="ECO:0000256" key="3">
    <source>
        <dbReference type="ARBA" id="ARBA00022448"/>
    </source>
</evidence>
<feature type="transmembrane region" description="Helical" evidence="8">
    <location>
        <begin position="12"/>
        <end position="31"/>
    </location>
</feature>
<organism evidence="9 10">
    <name type="scientific">Cohnella cellulosilytica</name>
    <dbReference type="NCBI Taxonomy" id="986710"/>
    <lineage>
        <taxon>Bacteria</taxon>
        <taxon>Bacillati</taxon>
        <taxon>Bacillota</taxon>
        <taxon>Bacilli</taxon>
        <taxon>Bacillales</taxon>
        <taxon>Paenibacillaceae</taxon>
        <taxon>Cohnella</taxon>
    </lineage>
</organism>
<keyword evidence="6 8" id="KW-1133">Transmembrane helix</keyword>
<dbReference type="EMBL" id="JBHTAI010000003">
    <property type="protein sequence ID" value="MFC7148125.1"/>
    <property type="molecule type" value="Genomic_DNA"/>
</dbReference>
<evidence type="ECO:0000256" key="8">
    <source>
        <dbReference type="RuleBase" id="RU362101"/>
    </source>
</evidence>
<evidence type="ECO:0000313" key="10">
    <source>
        <dbReference type="Proteomes" id="UP001596378"/>
    </source>
</evidence>
<feature type="transmembrane region" description="Helical" evidence="8">
    <location>
        <begin position="219"/>
        <end position="239"/>
    </location>
</feature>
<evidence type="ECO:0000256" key="4">
    <source>
        <dbReference type="ARBA" id="ARBA00022596"/>
    </source>
</evidence>
<keyword evidence="10" id="KW-1185">Reference proteome</keyword>
<evidence type="ECO:0000256" key="1">
    <source>
        <dbReference type="ARBA" id="ARBA00004127"/>
    </source>
</evidence>
<feature type="transmembrane region" description="Helical" evidence="8">
    <location>
        <begin position="117"/>
        <end position="140"/>
    </location>
</feature>
<feature type="transmembrane region" description="Helical" evidence="8">
    <location>
        <begin position="306"/>
        <end position="326"/>
    </location>
</feature>
<evidence type="ECO:0000256" key="2">
    <source>
        <dbReference type="ARBA" id="ARBA00010892"/>
    </source>
</evidence>
<accession>A0ABW2F887</accession>
<proteinExistence type="inferred from homology"/>
<comment type="similarity">
    <text evidence="2 8">Belongs to the NiCoT transporter (TC 2.A.52) family.</text>
</comment>
<evidence type="ECO:0000256" key="7">
    <source>
        <dbReference type="ARBA" id="ARBA00023136"/>
    </source>
</evidence>
<dbReference type="PANTHER" id="PTHR31611:SF0">
    <property type="entry name" value="HIGH-AFFINITY NICKEL TRANSPORT PROTEIN NIC1"/>
    <property type="match status" value="1"/>
</dbReference>
<dbReference type="PANTHER" id="PTHR31611">
    <property type="entry name" value="HIGH-AFFINITY NICKEL TRANSPORT PROTEIN NIC1"/>
    <property type="match status" value="1"/>
</dbReference>
<comment type="caution">
    <text evidence="9">The sequence shown here is derived from an EMBL/GenBank/DDBJ whole genome shotgun (WGS) entry which is preliminary data.</text>
</comment>
<keyword evidence="4" id="KW-0533">Nickel</keyword>
<dbReference type="NCBIfam" id="TIGR00802">
    <property type="entry name" value="nico"/>
    <property type="match status" value="1"/>
</dbReference>
<feature type="transmembrane region" description="Helical" evidence="8">
    <location>
        <begin position="260"/>
        <end position="286"/>
    </location>
</feature>
<reference evidence="10" key="1">
    <citation type="journal article" date="2019" name="Int. J. Syst. Evol. Microbiol.">
        <title>The Global Catalogue of Microorganisms (GCM) 10K type strain sequencing project: providing services to taxonomists for standard genome sequencing and annotation.</title>
        <authorList>
            <consortium name="The Broad Institute Genomics Platform"/>
            <consortium name="The Broad Institute Genome Sequencing Center for Infectious Disease"/>
            <person name="Wu L."/>
            <person name="Ma J."/>
        </authorList>
    </citation>
    <scope>NUCLEOTIDE SEQUENCE [LARGE SCALE GENOMIC DNA]</scope>
    <source>
        <strain evidence="10">KCTC 12907</strain>
    </source>
</reference>
<dbReference type="Pfam" id="PF03824">
    <property type="entry name" value="NicO"/>
    <property type="match status" value="1"/>
</dbReference>
<feature type="transmembrane region" description="Helical" evidence="8">
    <location>
        <begin position="37"/>
        <end position="54"/>
    </location>
</feature>
<dbReference type="Proteomes" id="UP001596378">
    <property type="component" value="Unassembled WGS sequence"/>
</dbReference>
<evidence type="ECO:0000256" key="6">
    <source>
        <dbReference type="ARBA" id="ARBA00022989"/>
    </source>
</evidence>
<evidence type="ECO:0000256" key="5">
    <source>
        <dbReference type="ARBA" id="ARBA00022692"/>
    </source>
</evidence>
<protein>
    <recommendedName>
        <fullName evidence="8">Nickel/cobalt efflux system</fullName>
    </recommendedName>
</protein>
<sequence>MNKENRIQGWGRYGIPVALLHVLGIGLMLVIARDHPAIWGVGLLAYTLGLRHAFDADHIAAIDNTVRKLVQQNRNPLGVGLYFSLGHSTVVFLMAVATAFSVKWAQSRLPQFEEIGGVIGASVSGVFLLTVGVINFVILVNLVKAYRQFRTGATDQSELDKLLESRGLLSRLTRPLFRFVGRSWHIYPLGFLFGLGFDTASEITLLAISAGAAQNSVPLVGILSFPLLFAAGMTLMDTANGILMTKAYSWSSAMPMRKMIYNLSVTAIAVIAAVLIGAVTLAQLVAEKQSWGSRFGSWVRSLDFGATGYGLVVLFLAAWLVSYLVWRRKRADAAVT</sequence>
<comment type="subcellular location">
    <subcellularLocation>
        <location evidence="8">Cell membrane</location>
        <topology evidence="8">Multi-pass membrane protein</topology>
    </subcellularLocation>
    <subcellularLocation>
        <location evidence="1">Endomembrane system</location>
        <topology evidence="1">Multi-pass membrane protein</topology>
    </subcellularLocation>
</comment>
<dbReference type="InterPro" id="IPR011541">
    <property type="entry name" value="Ni/Co_transpt_high_affinity"/>
</dbReference>
<keyword evidence="5 8" id="KW-0812">Transmembrane</keyword>
<feature type="transmembrane region" description="Helical" evidence="8">
    <location>
        <begin position="75"/>
        <end position="97"/>
    </location>
</feature>
<feature type="transmembrane region" description="Helical" evidence="8">
    <location>
        <begin position="186"/>
        <end position="213"/>
    </location>
</feature>
<evidence type="ECO:0000313" key="9">
    <source>
        <dbReference type="EMBL" id="MFC7148125.1"/>
    </source>
</evidence>
<gene>
    <name evidence="9" type="ORF">ACFQMJ_06200</name>
</gene>